<keyword evidence="2" id="KW-1185">Reference proteome</keyword>
<gene>
    <name evidence="1" type="ORF">RUMCAL_00422</name>
</gene>
<dbReference type="STRING" id="411473.RUMCAL_00422"/>
<dbReference type="AlphaFoldDB" id="U2KZ02"/>
<sequence>MENIAYHTGQLIWLNHGEIYQAACDFVSSKSESTVEANFSADVESSYLVPISEKVSSSVGLAYALDFEQEFQTSEPTKAQADVFLSKLNPPIPPAPGITLVNINPVSATFTISFMYCKSGDELIFVQIDDSIRETISDIENRIVDIQPISNIELEQMLT</sequence>
<evidence type="ECO:0000313" key="1">
    <source>
        <dbReference type="EMBL" id="ERJ97350.1"/>
    </source>
</evidence>
<comment type="caution">
    <text evidence="1">The sequence shown here is derived from an EMBL/GenBank/DDBJ whole genome shotgun (WGS) entry which is preliminary data.</text>
</comment>
<organism evidence="1 2">
    <name type="scientific">Ruminococcus callidus ATCC 27760</name>
    <dbReference type="NCBI Taxonomy" id="411473"/>
    <lineage>
        <taxon>Bacteria</taxon>
        <taxon>Bacillati</taxon>
        <taxon>Bacillota</taxon>
        <taxon>Clostridia</taxon>
        <taxon>Eubacteriales</taxon>
        <taxon>Oscillospiraceae</taxon>
        <taxon>Ruminococcus</taxon>
    </lineage>
</organism>
<protein>
    <submittedName>
        <fullName evidence="1">Uncharacterized protein</fullName>
    </submittedName>
</protein>
<accession>U2KZ02</accession>
<dbReference type="HOGENOM" id="CLU_1659451_0_0_9"/>
<proteinExistence type="predicted"/>
<reference evidence="1 2" key="1">
    <citation type="submission" date="2013-07" db="EMBL/GenBank/DDBJ databases">
        <authorList>
            <person name="Weinstock G."/>
            <person name="Sodergren E."/>
            <person name="Wylie T."/>
            <person name="Fulton L."/>
            <person name="Fulton R."/>
            <person name="Fronick C."/>
            <person name="O'Laughlin M."/>
            <person name="Godfrey J."/>
            <person name="Miner T."/>
            <person name="Herter B."/>
            <person name="Appelbaum E."/>
            <person name="Cordes M."/>
            <person name="Lek S."/>
            <person name="Wollam A."/>
            <person name="Pepin K.H."/>
            <person name="Palsikar V.B."/>
            <person name="Mitreva M."/>
            <person name="Wilson R.K."/>
        </authorList>
    </citation>
    <scope>NUCLEOTIDE SEQUENCE [LARGE SCALE GENOMIC DNA]</scope>
    <source>
        <strain evidence="1 2">ATCC 27760</strain>
    </source>
</reference>
<evidence type="ECO:0000313" key="2">
    <source>
        <dbReference type="Proteomes" id="UP000016662"/>
    </source>
</evidence>
<dbReference type="Proteomes" id="UP000016662">
    <property type="component" value="Unassembled WGS sequence"/>
</dbReference>
<name>U2KZ02_9FIRM</name>
<dbReference type="PATRIC" id="fig|411473.3.peg.321"/>
<dbReference type="EMBL" id="AWVF01000031">
    <property type="protein sequence ID" value="ERJ97350.1"/>
    <property type="molecule type" value="Genomic_DNA"/>
</dbReference>